<proteinExistence type="predicted"/>
<protein>
    <submittedName>
        <fullName evidence="1">Uncharacterized protein</fullName>
    </submittedName>
</protein>
<organism evidence="1">
    <name type="scientific">bioreactor metagenome</name>
    <dbReference type="NCBI Taxonomy" id="1076179"/>
    <lineage>
        <taxon>unclassified sequences</taxon>
        <taxon>metagenomes</taxon>
        <taxon>ecological metagenomes</taxon>
    </lineage>
</organism>
<accession>A0A645D2H9</accession>
<sequence>MSSDVTDATSAAVPRRETGNCVVSTVTVFPAGTFSHANFTALTVDEAMSLNLTVIVARVVPLRFSQPAGTAIVYRYVVGPEKSARSKSSSVMESMSFKSSAAPETMTLAGVMVYSRLPTLAPSASMKFTFRGSSFSTFTGSVTWIWSAVA</sequence>
<name>A0A645D2H9_9ZZZZ</name>
<comment type="caution">
    <text evidence="1">The sequence shown here is derived from an EMBL/GenBank/DDBJ whole genome shotgun (WGS) entry which is preliminary data.</text>
</comment>
<dbReference type="EMBL" id="VSSQ01031874">
    <property type="protein sequence ID" value="MPM82942.1"/>
    <property type="molecule type" value="Genomic_DNA"/>
</dbReference>
<dbReference type="AlphaFoldDB" id="A0A645D2H9"/>
<reference evidence="1" key="1">
    <citation type="submission" date="2019-08" db="EMBL/GenBank/DDBJ databases">
        <authorList>
            <person name="Kucharzyk K."/>
            <person name="Murdoch R.W."/>
            <person name="Higgins S."/>
            <person name="Loffler F."/>
        </authorList>
    </citation>
    <scope>NUCLEOTIDE SEQUENCE</scope>
</reference>
<evidence type="ECO:0000313" key="1">
    <source>
        <dbReference type="EMBL" id="MPM82942.1"/>
    </source>
</evidence>
<gene>
    <name evidence="1" type="ORF">SDC9_130004</name>
</gene>